<dbReference type="Pfam" id="PF18198">
    <property type="entry name" value="AAA_lid_11"/>
    <property type="match status" value="1"/>
</dbReference>
<proteinExistence type="predicted"/>
<organism evidence="3 4">
    <name type="scientific">Durusdinium trenchii</name>
    <dbReference type="NCBI Taxonomy" id="1381693"/>
    <lineage>
        <taxon>Eukaryota</taxon>
        <taxon>Sar</taxon>
        <taxon>Alveolata</taxon>
        <taxon>Dinophyceae</taxon>
        <taxon>Suessiales</taxon>
        <taxon>Symbiodiniaceae</taxon>
        <taxon>Durusdinium</taxon>
    </lineage>
</organism>
<dbReference type="Pfam" id="PF12780">
    <property type="entry name" value="AAA_8"/>
    <property type="match status" value="1"/>
</dbReference>
<dbReference type="InterPro" id="IPR035706">
    <property type="entry name" value="AAA_9"/>
</dbReference>
<dbReference type="InterPro" id="IPR024317">
    <property type="entry name" value="Dynein_heavy_chain_D4_dom"/>
</dbReference>
<dbReference type="Gene3D" id="3.10.490.20">
    <property type="match status" value="1"/>
</dbReference>
<dbReference type="Pfam" id="PF12777">
    <property type="entry name" value="MT"/>
    <property type="match status" value="1"/>
</dbReference>
<gene>
    <name evidence="3" type="ORF">CCMP2556_LOCUS46742</name>
</gene>
<dbReference type="Gene3D" id="2.60.120.920">
    <property type="match status" value="2"/>
</dbReference>
<dbReference type="InterPro" id="IPR004273">
    <property type="entry name" value="Dynein_heavy_D6_P-loop"/>
</dbReference>
<evidence type="ECO:0000256" key="1">
    <source>
        <dbReference type="SAM" id="Coils"/>
    </source>
</evidence>
<protein>
    <recommendedName>
        <fullName evidence="2">Ubiquitin-like domain-containing protein</fullName>
    </recommendedName>
</protein>
<feature type="coiled-coil region" evidence="1">
    <location>
        <begin position="503"/>
        <end position="572"/>
    </location>
</feature>
<dbReference type="SUPFAM" id="SSF49899">
    <property type="entry name" value="Concanavalin A-like lectins/glucanases"/>
    <property type="match status" value="1"/>
</dbReference>
<feature type="domain" description="Ubiquitin-like" evidence="2">
    <location>
        <begin position="1167"/>
        <end position="1237"/>
    </location>
</feature>
<dbReference type="InterPro" id="IPR041658">
    <property type="entry name" value="AAA_lid_11"/>
</dbReference>
<comment type="caution">
    <text evidence="3">The sequence shown here is derived from an EMBL/GenBank/DDBJ whole genome shotgun (WGS) entry which is preliminary data.</text>
</comment>
<keyword evidence="4" id="KW-1185">Reference proteome</keyword>
<dbReference type="Proteomes" id="UP001642484">
    <property type="component" value="Unassembled WGS sequence"/>
</dbReference>
<dbReference type="Gene3D" id="1.20.1270.280">
    <property type="match status" value="1"/>
</dbReference>
<dbReference type="Pfam" id="PF18199">
    <property type="entry name" value="Dynein_C"/>
    <property type="match status" value="1"/>
</dbReference>
<evidence type="ECO:0000313" key="4">
    <source>
        <dbReference type="Proteomes" id="UP001642484"/>
    </source>
</evidence>
<dbReference type="Pfam" id="PF12781">
    <property type="entry name" value="AAA_9"/>
    <property type="match status" value="1"/>
</dbReference>
<dbReference type="PROSITE" id="PS50053">
    <property type="entry name" value="UBIQUITIN_2"/>
    <property type="match status" value="1"/>
</dbReference>
<accession>A0ABP0RDK8</accession>
<keyword evidence="1" id="KW-0175">Coiled coil</keyword>
<dbReference type="Gene3D" id="3.40.50.300">
    <property type="entry name" value="P-loop containing nucleotide triphosphate hydrolases"/>
    <property type="match status" value="3"/>
</dbReference>
<dbReference type="InterPro" id="IPR027417">
    <property type="entry name" value="P-loop_NTPase"/>
</dbReference>
<dbReference type="InterPro" id="IPR041228">
    <property type="entry name" value="Dynein_C"/>
</dbReference>
<dbReference type="InterPro" id="IPR013320">
    <property type="entry name" value="ConA-like_dom_sf"/>
</dbReference>
<evidence type="ECO:0000313" key="3">
    <source>
        <dbReference type="EMBL" id="CAK9098667.1"/>
    </source>
</evidence>
<dbReference type="InterPro" id="IPR000626">
    <property type="entry name" value="Ubiquitin-like_dom"/>
</dbReference>
<name>A0ABP0RDK8_9DINO</name>
<dbReference type="PANTHER" id="PTHR22878">
    <property type="entry name" value="DYNEIN HEAVY CHAIN 6, AXONEMAL-LIKE-RELATED"/>
    <property type="match status" value="1"/>
</dbReference>
<evidence type="ECO:0000259" key="2">
    <source>
        <dbReference type="PROSITE" id="PS50053"/>
    </source>
</evidence>
<dbReference type="InterPro" id="IPR043160">
    <property type="entry name" value="Dynein_C_barrel"/>
</dbReference>
<dbReference type="Gene3D" id="1.20.920.20">
    <property type="match status" value="1"/>
</dbReference>
<feature type="coiled-coil region" evidence="1">
    <location>
        <begin position="341"/>
        <end position="368"/>
    </location>
</feature>
<feature type="coiled-coil region" evidence="1">
    <location>
        <begin position="827"/>
        <end position="854"/>
    </location>
</feature>
<dbReference type="SUPFAM" id="SSF54236">
    <property type="entry name" value="Ubiquitin-like"/>
    <property type="match status" value="1"/>
</dbReference>
<dbReference type="Gene3D" id="6.10.140.1060">
    <property type="match status" value="1"/>
</dbReference>
<dbReference type="Pfam" id="PF03028">
    <property type="entry name" value="Dynein_heavy"/>
    <property type="match status" value="1"/>
</dbReference>
<dbReference type="InterPro" id="IPR024743">
    <property type="entry name" value="Dynein_HC_stalk"/>
</dbReference>
<dbReference type="EMBL" id="CAXAMN010025840">
    <property type="protein sequence ID" value="CAK9098667.1"/>
    <property type="molecule type" value="Genomic_DNA"/>
</dbReference>
<sequence>MIFPFQMSLSSAQDYNAMFKKSPMSLVMFKEAVEICCKVLRILKQPQGNALLIGVGGSGRHCQTRLASFIAFYKCFSIEITKQYKHNAFLEDLKKLYELTGVKNQRMTFLFSDTEIVEESFLEDVANMLSSGEVPNLFTGDELSTVRASLEKAGKEAKIAQTPEAMYDFFISRVRENLHIVFCMSYIGNNFRDYCRMYPSLVSCTTAIWLLPWPAEALTEVALKFLTEGELEEHLRPPVAEIFGAAHTTVMRFSTRIYQEQKRMNYVTPTNYLELVQGYMKMLKDKQKELGAAADKLRNGLSKLDDARVQVAEMSVDLEEKQKICDVKAKECEELLKVITAERSKADAQQAQVEADSIRIEKEAKETKILADDATRDLEKAMPALDAAVDALEKLDKKSIAEVKAYPKPPDAVMKTMCAVMTVMEKTPSWGQAKTELNDTNFLVRIKNFDKDNIKDTTLRKIEKFTKDSNFTPKLVSNVSLAAGALCQWVHAMKIYAEIYREVEPKRNKLRQAQEKLESKQKQLREANAELKKVQDLVKGLNDQFNSSNNEKETLARTAEELKVKLERAGKLVDGLAGEKVRWTESLGKFDAQQENLFGDCLVSAAFMSYAGPFGAAYRDELVEHEWMASVKEKDTEVPFTSSYTFASFLAKPTEVREWNLQKLPADDFSTENGVLVTKSRRFPLMIDPQSQANTWVRKMEESRQLKVFDPNSKDIMKSLERAIEFGTPVLLENVGEELDPSLEPILAKNVIDNGGGTLSLKVGDNVLDYNPAFMFYITTKLSNPHYTPEVSTKTTIVNFIVVLDGLTNQLLGVIVRCEDKRLEEDKNQLLFQVAKGRNRLVELENEILRLLAETKGSLLDDLSLIDTLQESKVISIQTTEQVAHAEQNMVKIDGQRENYRPAGLRSAVLYFVLNDLVAIDPMYQFALAAYEILYIQSIEKSAEKKISVGGVEERIEDLNAFHALAVYKYGCRAIFERHKLLLSLHLCAQVLKYSNDLNETEFSFFLFGGQVFDRSGQSPNPSPDWINQSMWDNIIEADSKLESFKGFQTSLEQSLRDWKKWYSGSEPEKDNLPGEWHERLDPLQNLEGHLCVHWLPALEKLIERTFDQGPHEKFRIFMSSSPTPKFPIQLLQNCIKMTTEPPKGLKANLVRLKYTVAFCPMESDCLAIEVRSINGELLFELDANPNWTCSEFKKEAYKAFQLLPLRGSLNALIFAGVALDGDQTLLSLDLTSGSSITGVIGPMTFKNATAPESISIEGEGRLLRLLRKEFSYPAACGPELKLGECHFFEVKMLDNGNGTDRPVSLRMGLCRKTPRNYLGQDAESWSFWFDDGDAYQGGKRFHAGQLEISVPMAAGDSVGVLVDLRTPGVPLEMQSLSAESPMDQLILKLDKQTRKWLREWLDSYNRVKETQKYRRLFFSLCWFHAVLLERKKFKMLGWNIGYDFNDSDFDICENILAMYLDENPTEIPWDAIRYLIAEANYGGRVTEHPDNRVLRSYVNEFFCTAALQPKFQLSTLNTYYIPEDGSLHSYRQYVQSLPLSEPPEAFGQHTNAEISSSLADTDILMQTMIEVRGGGGSAAGGDIGETVYATCNTLLEKLPENLDWDEVRDRNEADSSPLKVCLLQEIERYNVLLSSIRSSVKTLQKGIQGFVVISKEQEAVLNSLYAGAVPASWLFAYPSLKPLSSWMPDLADRIEQLNTWGFVGVPKVLWLGGLTYPTSLLTAVLQQSARKNMVSVDTLSFDFVVLNQEESSITSLPKEGAYIKGMILEGAKWDSNAGCLADADTMALFNPMFGKCTIICRSIRWQQFERFVWHSRKFKASTEGIYQSLDAHGYQRVLESGDLASMESFLQRLLQSHKHDLLEIVPCLAQMCFEEKKDFDEVLSIMGQEKLPGSACSLGFSLLTKDSQTHGCSTMSLGMEPQPPAEEEESSTMPLHTCLPFQPLSGSAIGGFQMTWLAEPVPLGLWLGGRPCAPLRGSCFVAPCGDNGIVDVVAIFQEHEARFLGAFSYWDPGVLLSITPSHGTEGTEVQVITSELGAEICQVNLGGQRCELLGRPCGTGARFLVPANLDGLVEVQLLATNGNELKREEAFTVMERLLFGAIGCSLSASNGSATVRRTTGVSNGVCITARPLRQRNMQCTFRLRIDEMSNKGGIRALAVGFAVLNSLDVMPSGHTRPKEATDLSRAWLVGYDKGGALFCSPNSVQKLPSGAWRPATDLEAGAILEISWRRNEIVIYQDKKECACLPVLEENGPGKDEEIYGVVDLIRTSERRRPRWSAKSTGQRQGPVLSATLVSCVD</sequence>
<dbReference type="InterPro" id="IPR042219">
    <property type="entry name" value="AAA_lid_11_sf"/>
</dbReference>
<dbReference type="Gene3D" id="1.10.8.720">
    <property type="entry name" value="Region D6 of dynein motor"/>
    <property type="match status" value="1"/>
</dbReference>
<dbReference type="PANTHER" id="PTHR22878:SF68">
    <property type="entry name" value="DYNEIN HEAVY CHAIN 6, AXONEMAL-LIKE"/>
    <property type="match status" value="1"/>
</dbReference>
<reference evidence="3 4" key="1">
    <citation type="submission" date="2024-02" db="EMBL/GenBank/DDBJ databases">
        <authorList>
            <person name="Chen Y."/>
            <person name="Shah S."/>
            <person name="Dougan E. K."/>
            <person name="Thang M."/>
            <person name="Chan C."/>
        </authorList>
    </citation>
    <scope>NUCLEOTIDE SEQUENCE [LARGE SCALE GENOMIC DNA]</scope>
</reference>
<dbReference type="Gene3D" id="1.10.8.1220">
    <property type="match status" value="1"/>
</dbReference>
<dbReference type="SUPFAM" id="SSF52540">
    <property type="entry name" value="P-loop containing nucleoside triphosphate hydrolases"/>
    <property type="match status" value="1"/>
</dbReference>
<dbReference type="InterPro" id="IPR043136">
    <property type="entry name" value="B30.2/SPRY_sf"/>
</dbReference>
<dbReference type="InterPro" id="IPR026983">
    <property type="entry name" value="DHC"/>
</dbReference>
<dbReference type="InterPro" id="IPR029071">
    <property type="entry name" value="Ubiquitin-like_domsf"/>
</dbReference>